<dbReference type="EMBL" id="FYDG01000003">
    <property type="protein sequence ID" value="SNB69279.1"/>
    <property type="molecule type" value="Genomic_DNA"/>
</dbReference>
<organism evidence="1 2">
    <name type="scientific">Rhodoblastus acidophilus</name>
    <name type="common">Rhodopseudomonas acidophila</name>
    <dbReference type="NCBI Taxonomy" id="1074"/>
    <lineage>
        <taxon>Bacteria</taxon>
        <taxon>Pseudomonadati</taxon>
        <taxon>Pseudomonadota</taxon>
        <taxon>Alphaproteobacteria</taxon>
        <taxon>Hyphomicrobiales</taxon>
        <taxon>Rhodoblastaceae</taxon>
        <taxon>Rhodoblastus</taxon>
    </lineage>
</organism>
<name>A0A212RAN2_RHOAC</name>
<evidence type="ECO:0000313" key="1">
    <source>
        <dbReference type="EMBL" id="SNB69279.1"/>
    </source>
</evidence>
<gene>
    <name evidence="1" type="ORF">SAMN06265338_103192</name>
</gene>
<protein>
    <submittedName>
        <fullName evidence="1">Uncharacterized protein</fullName>
    </submittedName>
</protein>
<proteinExistence type="predicted"/>
<accession>A0A212RAN2</accession>
<reference evidence="2" key="1">
    <citation type="submission" date="2017-06" db="EMBL/GenBank/DDBJ databases">
        <authorList>
            <person name="Varghese N."/>
            <person name="Submissions S."/>
        </authorList>
    </citation>
    <scope>NUCLEOTIDE SEQUENCE [LARGE SCALE GENOMIC DNA]</scope>
    <source>
        <strain evidence="2">DSM 137</strain>
    </source>
</reference>
<dbReference type="Proteomes" id="UP000198418">
    <property type="component" value="Unassembled WGS sequence"/>
</dbReference>
<keyword evidence="2" id="KW-1185">Reference proteome</keyword>
<evidence type="ECO:0000313" key="2">
    <source>
        <dbReference type="Proteomes" id="UP000198418"/>
    </source>
</evidence>
<dbReference type="RefSeq" id="WP_088520310.1">
    <property type="nucleotide sequence ID" value="NZ_FYDG01000003.1"/>
</dbReference>
<dbReference type="AlphaFoldDB" id="A0A212RAN2"/>
<sequence>MSFSSSAGSITRNPAVTEANRLHEIKQRIALAQAQMDRSFDTLELALMQMSDARAQIATLAGVINQGSST</sequence>